<evidence type="ECO:0000313" key="2">
    <source>
        <dbReference type="Proteomes" id="UP001231649"/>
    </source>
</evidence>
<evidence type="ECO:0000313" key="1">
    <source>
        <dbReference type="EMBL" id="KAJ8729751.1"/>
    </source>
</evidence>
<comment type="caution">
    <text evidence="1">The sequence shown here is derived from an EMBL/GenBank/DDBJ whole genome shotgun (WGS) entry which is preliminary data.</text>
</comment>
<gene>
    <name evidence="1" type="ORF">PYW08_001332</name>
</gene>
<dbReference type="EMBL" id="CM056786">
    <property type="protein sequence ID" value="KAJ8729751.1"/>
    <property type="molecule type" value="Genomic_DNA"/>
</dbReference>
<keyword evidence="2" id="KW-1185">Reference proteome</keyword>
<name>A0ACC2R0N0_9NEOP</name>
<organism evidence="1 2">
    <name type="scientific">Mythimna loreyi</name>
    <dbReference type="NCBI Taxonomy" id="667449"/>
    <lineage>
        <taxon>Eukaryota</taxon>
        <taxon>Metazoa</taxon>
        <taxon>Ecdysozoa</taxon>
        <taxon>Arthropoda</taxon>
        <taxon>Hexapoda</taxon>
        <taxon>Insecta</taxon>
        <taxon>Pterygota</taxon>
        <taxon>Neoptera</taxon>
        <taxon>Endopterygota</taxon>
        <taxon>Lepidoptera</taxon>
        <taxon>Glossata</taxon>
        <taxon>Ditrysia</taxon>
        <taxon>Noctuoidea</taxon>
        <taxon>Noctuidae</taxon>
        <taxon>Noctuinae</taxon>
        <taxon>Hadenini</taxon>
        <taxon>Mythimna</taxon>
    </lineage>
</organism>
<accession>A0ACC2R0N0</accession>
<proteinExistence type="predicted"/>
<dbReference type="Proteomes" id="UP001231649">
    <property type="component" value="Chromosome 10"/>
</dbReference>
<reference evidence="1" key="1">
    <citation type="submission" date="2023-03" db="EMBL/GenBank/DDBJ databases">
        <title>Chromosome-level genomes of two armyworms, Mythimna separata and Mythimna loreyi, provide insights into the biosynthesis and reception of sex pheromones.</title>
        <authorList>
            <person name="Zhao H."/>
        </authorList>
    </citation>
    <scope>NUCLEOTIDE SEQUENCE</scope>
    <source>
        <strain evidence="1">BeijingLab</strain>
    </source>
</reference>
<protein>
    <submittedName>
        <fullName evidence="1">Uncharacterized protein</fullName>
    </submittedName>
</protein>
<sequence length="213" mass="23897">MSRKKVPSDEELSDVTVESTRHKKHRREAETSEGVRYKHRNDSVLSDVKVEGVKRKPRREGDPGEVRTHRPKEGQVRHKRRETGPGDLNVETGKHKQRRNTYSAVDSFTYEESRRGIAKISSRSNDFAYENKAYVGSMHSVNEARNERILQAPTSVYREQYWTCSKWSFAKKVLAIAAGVALGAGIGLAIILVVTGKDAEDVIGGIFMATAPD</sequence>